<keyword evidence="7" id="KW-0325">Glycoprotein</keyword>
<dbReference type="InterPro" id="IPR041469">
    <property type="entry name" value="Subtilisin-like_FN3"/>
</dbReference>
<dbReference type="GO" id="GO:0004252">
    <property type="term" value="F:serine-type endopeptidase activity"/>
    <property type="evidence" value="ECO:0007669"/>
    <property type="project" value="UniProtKB-UniRule"/>
</dbReference>
<sequence>MTGATGFVDLTDFADGRYIVTLKAPAVAAYEGGEPGLKATKPGKGTAFDADSPAAKAYAKHLESSQDDAADSVGAEVDTHYTTALNGFAAELTAEQAAELAATPGVVGIEADELRKLTATPSTEFLGLGAGAAGAGGVWDAIGGRDAAGEGVVVGVLDTGIAPENASFAGAALGTTPGDEPYLDGDAIVFEKADGGTFTGVCVEGEQFAASDCSTKVIGARHYVDGFGADRIGDASIGEYLSPRDGDGHGSHTASTAAGEYVGAVSVGSSTFDGVVGVAPAAKIAAYKVCWSGPDPASQNDDGCATSDLLSAIDDAVADGVDVINFSIGGGAATTSISATDVAFLGAAAAGVFVSASAGNSGPGASTLDHASPWITTVAATTIPSYEATLTLGDGSLYAGGSVTVPAAGLADVPLVRADQIPAAGVSAADALLCGIGTLDPAGAAGKVVYCDRGAHARVDKSLEVSNAGGVGMIMANPSPNSIDLDLHSVPTIHIADTVREPVFEYAATSGATVSFETGHVEGALPATPPAPQIAGFSSRGPALAEDSDVLKPDIAAPGVAILAASANAEGADGTYAFLSGTSMAAPHIAGLAALYLGVHPEASPMEVKSAMMTTAYDLVDAAGDPVSDVFAQGAGHVDPTSFLEPGLVYESDLLDWFDYVEGSGYDVGGWDTSVDPSDLNQASISVGSLAGTQTVTRTVRAMEAGTYAASVEGLAGVDVSIEPSSLTLAAGEEATFAVTFLRTDAALERWVTGSVTWTSGATEVRSPVAVKPVAVAAPGSLVADVKRGAFDVTVVGGLDGSIPLEFHGLAEGELLAQHQAKRGTSATGSAGEAFQWIVELPEGVSLQRWDLVNTGSPEDLDLYVYKMASETGPLTALWYSATGATDERVDLADPASGYYLVIADVYSGSDVSFALTSYSVMPDGDGHVALDPDELALAIGEESTFELSWKALNPRRSYLGLVEYGDTGVTTVVEVAP</sequence>
<feature type="domain" description="Inhibitor I9" evidence="13">
    <location>
        <begin position="17"/>
        <end position="117"/>
    </location>
</feature>
<dbReference type="InterPro" id="IPR000209">
    <property type="entry name" value="Peptidase_S8/S53_dom"/>
</dbReference>
<evidence type="ECO:0000259" key="12">
    <source>
        <dbReference type="Pfam" id="PF02225"/>
    </source>
</evidence>
<keyword evidence="6 9" id="KW-0720">Serine protease</keyword>
<dbReference type="InterPro" id="IPR023828">
    <property type="entry name" value="Peptidase_S8_Ser-AS"/>
</dbReference>
<dbReference type="CDD" id="cd04852">
    <property type="entry name" value="Peptidases_S8_3"/>
    <property type="match status" value="1"/>
</dbReference>
<feature type="active site" description="Charge relay system" evidence="8 9">
    <location>
        <position position="249"/>
    </location>
</feature>
<comment type="similarity">
    <text evidence="2 9 10">Belongs to the peptidase S8 family.</text>
</comment>
<dbReference type="InterPro" id="IPR045051">
    <property type="entry name" value="SBT"/>
</dbReference>
<dbReference type="PROSITE" id="PS51892">
    <property type="entry name" value="SUBTILASE"/>
    <property type="match status" value="1"/>
</dbReference>
<comment type="subcellular location">
    <subcellularLocation>
        <location evidence="1">Secreted</location>
    </subcellularLocation>
</comment>
<dbReference type="Pfam" id="PF17766">
    <property type="entry name" value="fn3_6"/>
    <property type="match status" value="1"/>
</dbReference>
<dbReference type="Pfam" id="PF05922">
    <property type="entry name" value="Inhibitor_I9"/>
    <property type="match status" value="1"/>
</dbReference>
<dbReference type="GO" id="GO:0005576">
    <property type="term" value="C:extracellular region"/>
    <property type="evidence" value="ECO:0007669"/>
    <property type="project" value="UniProtKB-SubCell"/>
</dbReference>
<reference evidence="15" key="1">
    <citation type="submission" date="2022-12" db="EMBL/GenBank/DDBJ databases">
        <title>Reference genome sequencing for broad-spectrum identification of bacterial and archaeal isolates by mass spectrometry.</title>
        <authorList>
            <person name="Sekiguchi Y."/>
            <person name="Tourlousse D.M."/>
        </authorList>
    </citation>
    <scope>NUCLEOTIDE SEQUENCE</scope>
    <source>
        <strain evidence="15">14</strain>
    </source>
</reference>
<protein>
    <recommendedName>
        <fullName evidence="17">S8 family serine peptidase</fullName>
    </recommendedName>
</protein>
<name>A0A9W6CWV0_9MICO</name>
<dbReference type="InterPro" id="IPR003137">
    <property type="entry name" value="PA_domain"/>
</dbReference>
<evidence type="ECO:0000256" key="10">
    <source>
        <dbReference type="RuleBase" id="RU003355"/>
    </source>
</evidence>
<keyword evidence="16" id="KW-1185">Reference proteome</keyword>
<evidence type="ECO:0000256" key="5">
    <source>
        <dbReference type="ARBA" id="ARBA00022801"/>
    </source>
</evidence>
<evidence type="ECO:0000313" key="15">
    <source>
        <dbReference type="EMBL" id="GLI28062.1"/>
    </source>
</evidence>
<dbReference type="PANTHER" id="PTHR10795">
    <property type="entry name" value="PROPROTEIN CONVERTASE SUBTILISIN/KEXIN"/>
    <property type="match status" value="1"/>
</dbReference>
<dbReference type="RefSeq" id="WP_281885110.1">
    <property type="nucleotide sequence ID" value="NZ_BSDP01000001.1"/>
</dbReference>
<evidence type="ECO:0000259" key="13">
    <source>
        <dbReference type="Pfam" id="PF05922"/>
    </source>
</evidence>
<evidence type="ECO:0000256" key="6">
    <source>
        <dbReference type="ARBA" id="ARBA00022825"/>
    </source>
</evidence>
<proteinExistence type="inferred from homology"/>
<evidence type="ECO:0000259" key="14">
    <source>
        <dbReference type="Pfam" id="PF17766"/>
    </source>
</evidence>
<evidence type="ECO:0000313" key="16">
    <source>
        <dbReference type="Proteomes" id="UP001144396"/>
    </source>
</evidence>
<feature type="domain" description="PA" evidence="12">
    <location>
        <begin position="434"/>
        <end position="496"/>
    </location>
</feature>
<dbReference type="PRINTS" id="PR00723">
    <property type="entry name" value="SUBTILISIN"/>
</dbReference>
<feature type="active site" description="Charge relay system" evidence="8 9">
    <location>
        <position position="583"/>
    </location>
</feature>
<keyword evidence="3 9" id="KW-0645">Protease</keyword>
<comment type="caution">
    <text evidence="15">The sequence shown here is derived from an EMBL/GenBank/DDBJ whole genome shotgun (WGS) entry which is preliminary data.</text>
</comment>
<evidence type="ECO:0000259" key="11">
    <source>
        <dbReference type="Pfam" id="PF00082"/>
    </source>
</evidence>
<keyword evidence="5 9" id="KW-0378">Hydrolase</keyword>
<evidence type="ECO:0000256" key="3">
    <source>
        <dbReference type="ARBA" id="ARBA00022670"/>
    </source>
</evidence>
<dbReference type="Proteomes" id="UP001144396">
    <property type="component" value="Unassembled WGS sequence"/>
</dbReference>
<organism evidence="15 16">
    <name type="scientific">Agromyces rhizosphaerae</name>
    <dbReference type="NCBI Taxonomy" id="88374"/>
    <lineage>
        <taxon>Bacteria</taxon>
        <taxon>Bacillati</taxon>
        <taxon>Actinomycetota</taxon>
        <taxon>Actinomycetes</taxon>
        <taxon>Micrococcales</taxon>
        <taxon>Microbacteriaceae</taxon>
        <taxon>Agromyces</taxon>
    </lineage>
</organism>
<dbReference type="GO" id="GO:0006508">
    <property type="term" value="P:proteolysis"/>
    <property type="evidence" value="ECO:0007669"/>
    <property type="project" value="UniProtKB-KW"/>
</dbReference>
<feature type="domain" description="Peptidase S8/S53" evidence="11">
    <location>
        <begin position="149"/>
        <end position="621"/>
    </location>
</feature>
<dbReference type="InterPro" id="IPR036852">
    <property type="entry name" value="Peptidase_S8/S53_dom_sf"/>
</dbReference>
<dbReference type="InterPro" id="IPR034197">
    <property type="entry name" value="Peptidases_S8_3"/>
</dbReference>
<evidence type="ECO:0000256" key="7">
    <source>
        <dbReference type="ARBA" id="ARBA00023180"/>
    </source>
</evidence>
<dbReference type="Gene3D" id="3.50.30.30">
    <property type="match status" value="1"/>
</dbReference>
<evidence type="ECO:0000256" key="2">
    <source>
        <dbReference type="ARBA" id="ARBA00011073"/>
    </source>
</evidence>
<dbReference type="InterPro" id="IPR037045">
    <property type="entry name" value="S8pro/Inhibitor_I9_sf"/>
</dbReference>
<dbReference type="Pfam" id="PF00082">
    <property type="entry name" value="Peptidase_S8"/>
    <property type="match status" value="1"/>
</dbReference>
<feature type="active site" description="Charge relay system" evidence="8 9">
    <location>
        <position position="158"/>
    </location>
</feature>
<dbReference type="InterPro" id="IPR015500">
    <property type="entry name" value="Peptidase_S8_subtilisin-rel"/>
</dbReference>
<accession>A0A9W6CWV0</accession>
<dbReference type="CDD" id="cd02120">
    <property type="entry name" value="PA_subtilisin_like"/>
    <property type="match status" value="1"/>
</dbReference>
<dbReference type="Gene3D" id="2.60.40.2310">
    <property type="match status" value="1"/>
</dbReference>
<evidence type="ECO:0000256" key="8">
    <source>
        <dbReference type="PIRSR" id="PIRSR615500-1"/>
    </source>
</evidence>
<dbReference type="AlphaFoldDB" id="A0A9W6CWV0"/>
<dbReference type="Pfam" id="PF02225">
    <property type="entry name" value="PA"/>
    <property type="match status" value="1"/>
</dbReference>
<evidence type="ECO:0000256" key="9">
    <source>
        <dbReference type="PROSITE-ProRule" id="PRU01240"/>
    </source>
</evidence>
<dbReference type="Gene3D" id="3.30.70.80">
    <property type="entry name" value="Peptidase S8 propeptide/proteinase inhibitor I9"/>
    <property type="match status" value="1"/>
</dbReference>
<dbReference type="SUPFAM" id="SSF54897">
    <property type="entry name" value="Protease propeptides/inhibitors"/>
    <property type="match status" value="1"/>
</dbReference>
<dbReference type="InterPro" id="IPR010259">
    <property type="entry name" value="S8pro/Inhibitor_I9"/>
</dbReference>
<gene>
    <name evidence="15" type="ORF">ARHIZOSPH14_23040</name>
</gene>
<dbReference type="Gene3D" id="3.40.50.200">
    <property type="entry name" value="Peptidase S8/S53 domain"/>
    <property type="match status" value="1"/>
</dbReference>
<evidence type="ECO:0008006" key="17">
    <source>
        <dbReference type="Google" id="ProtNLM"/>
    </source>
</evidence>
<dbReference type="InterPro" id="IPR023827">
    <property type="entry name" value="Peptidase_S8_Asp-AS"/>
</dbReference>
<feature type="domain" description="Subtilisin-like protease fibronectin type-III" evidence="14">
    <location>
        <begin position="679"/>
        <end position="771"/>
    </location>
</feature>
<dbReference type="SUPFAM" id="SSF52743">
    <property type="entry name" value="Subtilisin-like"/>
    <property type="match status" value="1"/>
</dbReference>
<dbReference type="PROSITE" id="PS00138">
    <property type="entry name" value="SUBTILASE_SER"/>
    <property type="match status" value="1"/>
</dbReference>
<evidence type="ECO:0000256" key="4">
    <source>
        <dbReference type="ARBA" id="ARBA00022729"/>
    </source>
</evidence>
<evidence type="ECO:0000256" key="1">
    <source>
        <dbReference type="ARBA" id="ARBA00004613"/>
    </source>
</evidence>
<dbReference type="PROSITE" id="PS00136">
    <property type="entry name" value="SUBTILASE_ASP"/>
    <property type="match status" value="1"/>
</dbReference>
<keyword evidence="4" id="KW-0732">Signal</keyword>
<dbReference type="EMBL" id="BSDP01000001">
    <property type="protein sequence ID" value="GLI28062.1"/>
    <property type="molecule type" value="Genomic_DNA"/>
</dbReference>
<dbReference type="Gene3D" id="2.60.120.380">
    <property type="match status" value="1"/>
</dbReference>